<evidence type="ECO:0000313" key="3">
    <source>
        <dbReference type="EMBL" id="AGZ46452.1"/>
    </source>
</evidence>
<dbReference type="KEGG" id="afs:AFR_40990"/>
<sequence>MLGWCAATLTSVALAWVAMLPVLRTATPDESTLVSVEQLRESGEVEPTPQPQSSLAEPEPDPEPTNATTTTTRTPNRTKSKPPSTPPSKSPATTTPTTTPAESTTTTEDGWTVTTDGDGEKTYVRSFRVEGGQTVIRVTEDRVRLVTATPSDGFSVATVQNEPDNLAVYFNEVNHSFVIHVVWNVDKPFAEVNEIGQ</sequence>
<dbReference type="EMBL" id="CP006272">
    <property type="protein sequence ID" value="AGZ46452.1"/>
    <property type="molecule type" value="Genomic_DNA"/>
</dbReference>
<proteinExistence type="predicted"/>
<gene>
    <name evidence="3" type="ORF">AFR_40990</name>
</gene>
<dbReference type="STRING" id="1246995.AFR_40990"/>
<keyword evidence="4" id="KW-1185">Reference proteome</keyword>
<dbReference type="Proteomes" id="UP000017746">
    <property type="component" value="Chromosome"/>
</dbReference>
<organism evidence="3 4">
    <name type="scientific">Actinoplanes friuliensis DSM 7358</name>
    <dbReference type="NCBI Taxonomy" id="1246995"/>
    <lineage>
        <taxon>Bacteria</taxon>
        <taxon>Bacillati</taxon>
        <taxon>Actinomycetota</taxon>
        <taxon>Actinomycetes</taxon>
        <taxon>Micromonosporales</taxon>
        <taxon>Micromonosporaceae</taxon>
        <taxon>Actinoplanes</taxon>
    </lineage>
</organism>
<feature type="compositionally biased region" description="Low complexity" evidence="1">
    <location>
        <begin position="90"/>
        <end position="116"/>
    </location>
</feature>
<dbReference type="AlphaFoldDB" id="U5WBS4"/>
<dbReference type="eggNOG" id="ENOG5033978">
    <property type="taxonomic scope" value="Bacteria"/>
</dbReference>
<accession>U5WBS4</accession>
<dbReference type="PATRIC" id="fig|1246995.3.peg.8298"/>
<keyword evidence="2" id="KW-0732">Signal</keyword>
<dbReference type="HOGENOM" id="CLU_1389347_0_0_11"/>
<evidence type="ECO:0008006" key="5">
    <source>
        <dbReference type="Google" id="ProtNLM"/>
    </source>
</evidence>
<evidence type="ECO:0000313" key="4">
    <source>
        <dbReference type="Proteomes" id="UP000017746"/>
    </source>
</evidence>
<evidence type="ECO:0000256" key="1">
    <source>
        <dbReference type="SAM" id="MobiDB-lite"/>
    </source>
</evidence>
<feature type="chain" id="PRO_5039690379" description="DNA mismatch repair protein MutL" evidence="2">
    <location>
        <begin position="16"/>
        <end position="197"/>
    </location>
</feature>
<name>U5WBS4_9ACTN</name>
<protein>
    <recommendedName>
        <fullName evidence="5">DNA mismatch repair protein MutL</fullName>
    </recommendedName>
</protein>
<feature type="signal peptide" evidence="2">
    <location>
        <begin position="1"/>
        <end position="15"/>
    </location>
</feature>
<feature type="region of interest" description="Disordered" evidence="1">
    <location>
        <begin position="37"/>
        <end position="118"/>
    </location>
</feature>
<reference evidence="3 4" key="1">
    <citation type="journal article" date="2014" name="J. Biotechnol.">
        <title>Complete genome sequence of the actinobacterium Actinoplanes friuliensis HAG 010964, producer of the lipopeptide antibiotic friulimycin.</title>
        <authorList>
            <person name="Ruckert C."/>
            <person name="Szczepanowski R."/>
            <person name="Albersmeier A."/>
            <person name="Goesmann A."/>
            <person name="Fischer N."/>
            <person name="Steinkamper A."/>
            <person name="Puhler A."/>
            <person name="Biener R."/>
            <person name="Schwartz D."/>
            <person name="Kalinowski J."/>
        </authorList>
    </citation>
    <scope>NUCLEOTIDE SEQUENCE [LARGE SCALE GENOMIC DNA]</scope>
    <source>
        <strain evidence="3 4">DSM 7358</strain>
    </source>
</reference>
<evidence type="ECO:0000256" key="2">
    <source>
        <dbReference type="SAM" id="SignalP"/>
    </source>
</evidence>
<feature type="compositionally biased region" description="Low complexity" evidence="1">
    <location>
        <begin position="64"/>
        <end position="77"/>
    </location>
</feature>